<evidence type="ECO:0000313" key="3">
    <source>
        <dbReference type="Proteomes" id="UP000003980"/>
    </source>
</evidence>
<feature type="domain" description="FAD dependent oxidoreductase" evidence="1">
    <location>
        <begin position="140"/>
        <end position="298"/>
    </location>
</feature>
<dbReference type="Pfam" id="PF01266">
    <property type="entry name" value="DAO"/>
    <property type="match status" value="1"/>
</dbReference>
<dbReference type="HOGENOM" id="CLU_851558_0_0_2"/>
<reference evidence="2 3" key="1">
    <citation type="submission" date="2012-01" db="EMBL/GenBank/DDBJ databases">
        <title>Improved High-Quality Draft sequence of Metallosphaera yellowstonensis MK1.</title>
        <authorList>
            <consortium name="US DOE Joint Genome Institute"/>
            <person name="Lucas S."/>
            <person name="Han J."/>
            <person name="Cheng J.-F."/>
            <person name="Goodwin L."/>
            <person name="Pitluck S."/>
            <person name="Peters L."/>
            <person name="Teshima H."/>
            <person name="Detter J.C."/>
            <person name="Han C."/>
            <person name="Tapia R."/>
            <person name="Land M."/>
            <person name="Hauser L."/>
            <person name="Kyrpides N."/>
            <person name="Kozubal M."/>
            <person name="Macur R.E."/>
            <person name="Jay Z."/>
            <person name="Inskeep W."/>
            <person name="Woyke T."/>
        </authorList>
    </citation>
    <scope>NUCLEOTIDE SEQUENCE [LARGE SCALE GENOMIC DNA]</scope>
    <source>
        <strain evidence="2 3">MK1</strain>
    </source>
</reference>
<dbReference type="RefSeq" id="WP_009071810.1">
    <property type="nucleotide sequence ID" value="NZ_JH597761.1"/>
</dbReference>
<proteinExistence type="predicted"/>
<evidence type="ECO:0000259" key="1">
    <source>
        <dbReference type="Pfam" id="PF01266"/>
    </source>
</evidence>
<dbReference type="GO" id="GO:0005737">
    <property type="term" value="C:cytoplasm"/>
    <property type="evidence" value="ECO:0007669"/>
    <property type="project" value="TreeGrafter"/>
</dbReference>
<dbReference type="PANTHER" id="PTHR13847">
    <property type="entry name" value="SARCOSINE DEHYDROGENASE-RELATED"/>
    <property type="match status" value="1"/>
</dbReference>
<dbReference type="InterPro" id="IPR036188">
    <property type="entry name" value="FAD/NAD-bd_sf"/>
</dbReference>
<evidence type="ECO:0000313" key="2">
    <source>
        <dbReference type="EMBL" id="EHP70888.1"/>
    </source>
</evidence>
<keyword evidence="3" id="KW-1185">Reference proteome</keyword>
<dbReference type="AlphaFoldDB" id="H2C3R7"/>
<dbReference type="EMBL" id="JH597761">
    <property type="protein sequence ID" value="EHP70888.1"/>
    <property type="molecule type" value="Genomic_DNA"/>
</dbReference>
<gene>
    <name evidence="2" type="ORF">MetMK1DRAFT_00013920</name>
</gene>
<dbReference type="Gene3D" id="3.50.50.60">
    <property type="entry name" value="FAD/NAD(P)-binding domain"/>
    <property type="match status" value="1"/>
</dbReference>
<dbReference type="Pfam" id="PF13450">
    <property type="entry name" value="NAD_binding_8"/>
    <property type="match status" value="1"/>
</dbReference>
<sequence>MFPLKFIIVGGGILGSSLYHLLKEAGHEVKVFDSGKRRVFPTLIHSLLLKGRDVELAKESLDFYRRVGVPMRELPSITLGHVPQDLITLWEGVGVKVEEKHVEWLRARGLYAKGGDRLVSIAHLIHSTPHVKAEVSVDPETFTLRANGREVKGDVIVIAAGAWNPQTVPVSSKSYYCWATLALFGTSEVGSHIIYDYEKGFYSRPLLGFGGNLAIVGDGDVIESPPGRRICVNSADVLSRVRERLGRLAPLYTAGEFCEGTPDMRPAFGKLKENVYYVGGLNGYGAEVGPGIAKLLVDFILKGEENKEYSLSRFNGLRDFRLGREPHEI</sequence>
<name>H2C3R7_9CREN</name>
<dbReference type="SUPFAM" id="SSF51971">
    <property type="entry name" value="Nucleotide-binding domain"/>
    <property type="match status" value="1"/>
</dbReference>
<dbReference type="Gene3D" id="3.30.9.10">
    <property type="entry name" value="D-Amino Acid Oxidase, subunit A, domain 2"/>
    <property type="match status" value="1"/>
</dbReference>
<protein>
    <submittedName>
        <fullName evidence="2">Glycine/D-amino acid oxidase, deaminating</fullName>
    </submittedName>
</protein>
<dbReference type="InterPro" id="IPR006076">
    <property type="entry name" value="FAD-dep_OxRdtase"/>
</dbReference>
<dbReference type="eggNOG" id="arCOG00755">
    <property type="taxonomic scope" value="Archaea"/>
</dbReference>
<dbReference type="Proteomes" id="UP000003980">
    <property type="component" value="Unassembled WGS sequence"/>
</dbReference>
<organism evidence="2 3">
    <name type="scientific">Metallosphaera yellowstonensis MK1</name>
    <dbReference type="NCBI Taxonomy" id="671065"/>
    <lineage>
        <taxon>Archaea</taxon>
        <taxon>Thermoproteota</taxon>
        <taxon>Thermoprotei</taxon>
        <taxon>Sulfolobales</taxon>
        <taxon>Sulfolobaceae</taxon>
        <taxon>Metallosphaera</taxon>
    </lineage>
</organism>
<accession>H2C3R7</accession>
<dbReference type="STRING" id="671065.MetMK1DRAFT_00013920"/>